<dbReference type="GO" id="GO:0000287">
    <property type="term" value="F:magnesium ion binding"/>
    <property type="evidence" value="ECO:0007669"/>
    <property type="project" value="TreeGrafter"/>
</dbReference>
<dbReference type="SFLD" id="SFLDS00003">
    <property type="entry name" value="Haloacid_Dehalogenase"/>
    <property type="match status" value="1"/>
</dbReference>
<dbReference type="InterPro" id="IPR036412">
    <property type="entry name" value="HAD-like_sf"/>
</dbReference>
<dbReference type="SFLD" id="SFLDG01144">
    <property type="entry name" value="C2.B.4:_PGP_Like"/>
    <property type="match status" value="1"/>
</dbReference>
<dbReference type="NCBIfam" id="TIGR00099">
    <property type="entry name" value="Cof-subfamily"/>
    <property type="match status" value="1"/>
</dbReference>
<dbReference type="InterPro" id="IPR023214">
    <property type="entry name" value="HAD_sf"/>
</dbReference>
<dbReference type="AlphaFoldDB" id="A0A9D9I0Z1"/>
<accession>A0A9D9I0Z1</accession>
<dbReference type="SUPFAM" id="SSF56784">
    <property type="entry name" value="HAD-like"/>
    <property type="match status" value="1"/>
</dbReference>
<proteinExistence type="predicted"/>
<dbReference type="Proteomes" id="UP000823618">
    <property type="component" value="Unassembled WGS sequence"/>
</dbReference>
<sequence length="271" mass="30753">MAYRMIVLDLDGTLTNSKKQITKRTKEALFEAQKQGIKVVLASGRPTYGIVPLSEELELDKYGSYILSFNGAQIRNEKTKEILFSQTLPMEMVDQLIDLAKEHQVDFLTYENENIITNNSNNEYVTIEANTNKMPVVKIQNMRKHLTFPIPKMLMVGHGEYMATVEQKIQEVMQGRLSIYRSEPFFLEVMAKGIDKAASLERLLQHTGIKREEMIACGDGFNDLSMIKFAGLGVAMQNAQEVVKQQADYITDSNDEDGVAKVVETFLLKER</sequence>
<dbReference type="Gene3D" id="3.30.1240.10">
    <property type="match status" value="1"/>
</dbReference>
<gene>
    <name evidence="1" type="ORF">IAC13_06930</name>
</gene>
<organism evidence="1 2">
    <name type="scientific">Candidatus Scybalomonas excrementavium</name>
    <dbReference type="NCBI Taxonomy" id="2840943"/>
    <lineage>
        <taxon>Bacteria</taxon>
        <taxon>Bacillati</taxon>
        <taxon>Bacillota</taxon>
        <taxon>Clostridia</taxon>
        <taxon>Lachnospirales</taxon>
        <taxon>Lachnospiraceae</taxon>
        <taxon>Lachnospiraceae incertae sedis</taxon>
        <taxon>Candidatus Scybalomonas</taxon>
    </lineage>
</organism>
<dbReference type="GO" id="GO:0005829">
    <property type="term" value="C:cytosol"/>
    <property type="evidence" value="ECO:0007669"/>
    <property type="project" value="TreeGrafter"/>
</dbReference>
<reference evidence="1" key="1">
    <citation type="submission" date="2020-10" db="EMBL/GenBank/DDBJ databases">
        <authorList>
            <person name="Gilroy R."/>
        </authorList>
    </citation>
    <scope>NUCLEOTIDE SEQUENCE</scope>
    <source>
        <strain evidence="1">E3-2379</strain>
    </source>
</reference>
<name>A0A9D9I0Z1_9FIRM</name>
<dbReference type="PANTHER" id="PTHR10000">
    <property type="entry name" value="PHOSPHOSERINE PHOSPHATASE"/>
    <property type="match status" value="1"/>
</dbReference>
<dbReference type="EMBL" id="JADIML010000190">
    <property type="protein sequence ID" value="MBO8463645.1"/>
    <property type="molecule type" value="Genomic_DNA"/>
</dbReference>
<protein>
    <submittedName>
        <fullName evidence="1">HAD family phosphatase</fullName>
    </submittedName>
</protein>
<dbReference type="NCBIfam" id="TIGR01484">
    <property type="entry name" value="HAD-SF-IIB"/>
    <property type="match status" value="1"/>
</dbReference>
<dbReference type="SFLD" id="SFLDG01140">
    <property type="entry name" value="C2.B:_Phosphomannomutase_and_P"/>
    <property type="match status" value="1"/>
</dbReference>
<dbReference type="PANTHER" id="PTHR10000:SF8">
    <property type="entry name" value="HAD SUPERFAMILY HYDROLASE-LIKE, TYPE 3"/>
    <property type="match status" value="1"/>
</dbReference>
<dbReference type="Pfam" id="PF08282">
    <property type="entry name" value="Hydrolase_3"/>
    <property type="match status" value="1"/>
</dbReference>
<dbReference type="InterPro" id="IPR000150">
    <property type="entry name" value="Cof"/>
</dbReference>
<dbReference type="PRINTS" id="PR00119">
    <property type="entry name" value="CATATPASE"/>
</dbReference>
<reference evidence="1" key="2">
    <citation type="journal article" date="2021" name="PeerJ">
        <title>Extensive microbial diversity within the chicken gut microbiome revealed by metagenomics and culture.</title>
        <authorList>
            <person name="Gilroy R."/>
            <person name="Ravi A."/>
            <person name="Getino M."/>
            <person name="Pursley I."/>
            <person name="Horton D.L."/>
            <person name="Alikhan N.F."/>
            <person name="Baker D."/>
            <person name="Gharbi K."/>
            <person name="Hall N."/>
            <person name="Watson M."/>
            <person name="Adriaenssens E.M."/>
            <person name="Foster-Nyarko E."/>
            <person name="Jarju S."/>
            <person name="Secka A."/>
            <person name="Antonio M."/>
            <person name="Oren A."/>
            <person name="Chaudhuri R.R."/>
            <person name="La Ragione R."/>
            <person name="Hildebrand F."/>
            <person name="Pallen M.J."/>
        </authorList>
    </citation>
    <scope>NUCLEOTIDE SEQUENCE</scope>
    <source>
        <strain evidence="1">E3-2379</strain>
    </source>
</reference>
<dbReference type="CDD" id="cd07516">
    <property type="entry name" value="HAD_Pase"/>
    <property type="match status" value="1"/>
</dbReference>
<dbReference type="PROSITE" id="PS01229">
    <property type="entry name" value="COF_2"/>
    <property type="match status" value="1"/>
</dbReference>
<comment type="caution">
    <text evidence="1">The sequence shown here is derived from an EMBL/GenBank/DDBJ whole genome shotgun (WGS) entry which is preliminary data.</text>
</comment>
<dbReference type="GO" id="GO:0016791">
    <property type="term" value="F:phosphatase activity"/>
    <property type="evidence" value="ECO:0007669"/>
    <property type="project" value="TreeGrafter"/>
</dbReference>
<dbReference type="InterPro" id="IPR006379">
    <property type="entry name" value="HAD-SF_hydro_IIB"/>
</dbReference>
<evidence type="ECO:0000313" key="1">
    <source>
        <dbReference type="EMBL" id="MBO8463645.1"/>
    </source>
</evidence>
<evidence type="ECO:0000313" key="2">
    <source>
        <dbReference type="Proteomes" id="UP000823618"/>
    </source>
</evidence>
<dbReference type="Gene3D" id="3.40.50.1000">
    <property type="entry name" value="HAD superfamily/HAD-like"/>
    <property type="match status" value="1"/>
</dbReference>